<dbReference type="InterPro" id="IPR011006">
    <property type="entry name" value="CheY-like_superfamily"/>
</dbReference>
<comment type="catalytic activity">
    <reaction evidence="1">
        <text>ATP + protein L-histidine = ADP + protein N-phospho-L-histidine.</text>
        <dbReference type="EC" id="2.7.13.3"/>
    </reaction>
</comment>
<dbReference type="PANTHER" id="PTHR43065:SF49">
    <property type="entry name" value="HISTIDINE KINASE"/>
    <property type="match status" value="1"/>
</dbReference>
<dbReference type="InterPro" id="IPR003661">
    <property type="entry name" value="HisK_dim/P_dom"/>
</dbReference>
<keyword evidence="8" id="KW-1185">Reference proteome</keyword>
<dbReference type="PROSITE" id="PS50109">
    <property type="entry name" value="HIS_KIN"/>
    <property type="match status" value="1"/>
</dbReference>
<organism evidence="7 8">
    <name type="scientific">Allosphingosinicella humi</name>
    <dbReference type="NCBI Taxonomy" id="2068657"/>
    <lineage>
        <taxon>Bacteria</taxon>
        <taxon>Pseudomonadati</taxon>
        <taxon>Pseudomonadota</taxon>
        <taxon>Alphaproteobacteria</taxon>
        <taxon>Sphingomonadales</taxon>
        <taxon>Sphingomonadaceae</taxon>
        <taxon>Allosphingosinicella</taxon>
    </lineage>
</organism>
<dbReference type="CDD" id="cd00082">
    <property type="entry name" value="HisKA"/>
    <property type="match status" value="1"/>
</dbReference>
<dbReference type="SUPFAM" id="SSF47384">
    <property type="entry name" value="Homodimeric domain of signal transducing histidine kinase"/>
    <property type="match status" value="1"/>
</dbReference>
<dbReference type="EC" id="2.7.13.3" evidence="2"/>
<dbReference type="InterPro" id="IPR036890">
    <property type="entry name" value="HATPase_C_sf"/>
</dbReference>
<dbReference type="SUPFAM" id="SSF52172">
    <property type="entry name" value="CheY-like"/>
    <property type="match status" value="1"/>
</dbReference>
<sequence>MEAVGQLTGGIAHDFNNLLTVVIGNLDMGRRALDMEGGDARLRRSLDNAQRGAERAAALTQRLLAFSRRQPLSPKPLDAHKLVMGMSDLVSRALGETIRLEVVTSPGLWPIEADPNELEAAILNLAVNARDAMASGGSLTIETANAVVSDCQLPGQGAVAPGSYVVISVTDTGKGMSKEMAVRAFEPFFTTKEVGKGTGLGLSQVYGFVKQSGGHVHIQSEEGQGTTVKIYLPRLAGEEAADEEEGAKPAPEHGRSDECLLVVEDDDDVRGYTVELLRELGYRVLEAHDGPSALRLLERQDAPVQLLFTDVVMPGMSGRELAERARAVQPDLKILYTSGYTRDAIVHGGRLDPGVDLLVKPFTYQALARKVRDMLDGRIRPADREPPPPRE</sequence>
<dbReference type="SMART" id="SM00388">
    <property type="entry name" value="HisKA"/>
    <property type="match status" value="1"/>
</dbReference>
<dbReference type="PANTHER" id="PTHR43065">
    <property type="entry name" value="SENSOR HISTIDINE KINASE"/>
    <property type="match status" value="1"/>
</dbReference>
<dbReference type="InterPro" id="IPR001789">
    <property type="entry name" value="Sig_transdc_resp-reg_receiver"/>
</dbReference>
<dbReference type="Gene3D" id="1.10.287.130">
    <property type="match status" value="1"/>
</dbReference>
<evidence type="ECO:0000259" key="6">
    <source>
        <dbReference type="PROSITE" id="PS50110"/>
    </source>
</evidence>
<dbReference type="SMART" id="SM00387">
    <property type="entry name" value="HATPase_c"/>
    <property type="match status" value="1"/>
</dbReference>
<reference evidence="7 8" key="1">
    <citation type="submission" date="2018-05" db="EMBL/GenBank/DDBJ databases">
        <title>Genome of Sphingosinicella humi QZX222.</title>
        <authorList>
            <person name="Qiao Z."/>
            <person name="Wang G."/>
        </authorList>
    </citation>
    <scope>NUCLEOTIDE SEQUENCE [LARGE SCALE GENOMIC DNA]</scope>
    <source>
        <strain evidence="7 8">QZX222</strain>
    </source>
</reference>
<dbReference type="PRINTS" id="PR00344">
    <property type="entry name" value="BCTRLSENSOR"/>
</dbReference>
<dbReference type="GO" id="GO:0000155">
    <property type="term" value="F:phosphorelay sensor kinase activity"/>
    <property type="evidence" value="ECO:0007669"/>
    <property type="project" value="InterPro"/>
</dbReference>
<evidence type="ECO:0000256" key="4">
    <source>
        <dbReference type="PROSITE-ProRule" id="PRU00169"/>
    </source>
</evidence>
<dbReference type="InterPro" id="IPR005467">
    <property type="entry name" value="His_kinase_dom"/>
</dbReference>
<dbReference type="Pfam" id="PF00512">
    <property type="entry name" value="HisKA"/>
    <property type="match status" value="1"/>
</dbReference>
<feature type="modified residue" description="4-aspartylphosphate" evidence="4">
    <location>
        <position position="310"/>
    </location>
</feature>
<evidence type="ECO:0000313" key="8">
    <source>
        <dbReference type="Proteomes" id="UP000245916"/>
    </source>
</evidence>
<dbReference type="EMBL" id="QFFF01000001">
    <property type="protein sequence ID" value="PWG03946.1"/>
    <property type="molecule type" value="Genomic_DNA"/>
</dbReference>
<dbReference type="Gene3D" id="3.40.50.2300">
    <property type="match status" value="1"/>
</dbReference>
<dbReference type="Proteomes" id="UP000245916">
    <property type="component" value="Unassembled WGS sequence"/>
</dbReference>
<evidence type="ECO:0000256" key="1">
    <source>
        <dbReference type="ARBA" id="ARBA00000085"/>
    </source>
</evidence>
<dbReference type="InterPro" id="IPR003594">
    <property type="entry name" value="HATPase_dom"/>
</dbReference>
<evidence type="ECO:0000256" key="2">
    <source>
        <dbReference type="ARBA" id="ARBA00012438"/>
    </source>
</evidence>
<proteinExistence type="predicted"/>
<keyword evidence="3 4" id="KW-0597">Phosphoprotein</keyword>
<evidence type="ECO:0000313" key="7">
    <source>
        <dbReference type="EMBL" id="PWG03946.1"/>
    </source>
</evidence>
<name>A0A2U2J6I2_9SPHN</name>
<dbReference type="Gene3D" id="3.30.565.10">
    <property type="entry name" value="Histidine kinase-like ATPase, C-terminal domain"/>
    <property type="match status" value="1"/>
</dbReference>
<dbReference type="Pfam" id="PF02518">
    <property type="entry name" value="HATPase_c"/>
    <property type="match status" value="1"/>
</dbReference>
<dbReference type="SUPFAM" id="SSF55874">
    <property type="entry name" value="ATPase domain of HSP90 chaperone/DNA topoisomerase II/histidine kinase"/>
    <property type="match status" value="1"/>
</dbReference>
<dbReference type="InterPro" id="IPR004358">
    <property type="entry name" value="Sig_transdc_His_kin-like_C"/>
</dbReference>
<dbReference type="OrthoDB" id="9796100at2"/>
<feature type="domain" description="Response regulatory" evidence="6">
    <location>
        <begin position="259"/>
        <end position="375"/>
    </location>
</feature>
<protein>
    <recommendedName>
        <fullName evidence="2">histidine kinase</fullName>
        <ecNumber evidence="2">2.7.13.3</ecNumber>
    </recommendedName>
</protein>
<evidence type="ECO:0000256" key="3">
    <source>
        <dbReference type="ARBA" id="ARBA00022553"/>
    </source>
</evidence>
<keyword evidence="7" id="KW-0808">Transferase</keyword>
<accession>A0A2U2J6I2</accession>
<dbReference type="SMART" id="SM00448">
    <property type="entry name" value="REC"/>
    <property type="match status" value="1"/>
</dbReference>
<dbReference type="InterPro" id="IPR036097">
    <property type="entry name" value="HisK_dim/P_sf"/>
</dbReference>
<evidence type="ECO:0000259" key="5">
    <source>
        <dbReference type="PROSITE" id="PS50109"/>
    </source>
</evidence>
<dbReference type="Pfam" id="PF00072">
    <property type="entry name" value="Response_reg"/>
    <property type="match status" value="1"/>
</dbReference>
<dbReference type="AlphaFoldDB" id="A0A2U2J6I2"/>
<dbReference type="PROSITE" id="PS50110">
    <property type="entry name" value="RESPONSE_REGULATORY"/>
    <property type="match status" value="1"/>
</dbReference>
<dbReference type="CDD" id="cd18161">
    <property type="entry name" value="REC_hyHK_blue-like"/>
    <property type="match status" value="1"/>
</dbReference>
<keyword evidence="7" id="KW-0418">Kinase</keyword>
<comment type="caution">
    <text evidence="7">The sequence shown here is derived from an EMBL/GenBank/DDBJ whole genome shotgun (WGS) entry which is preliminary data.</text>
</comment>
<gene>
    <name evidence="7" type="ORF">DF286_09530</name>
</gene>
<feature type="domain" description="Histidine kinase" evidence="5">
    <location>
        <begin position="10"/>
        <end position="236"/>
    </location>
</feature>